<keyword evidence="4" id="KW-1185">Reference proteome</keyword>
<feature type="transmembrane region" description="Helical" evidence="2">
    <location>
        <begin position="165"/>
        <end position="186"/>
    </location>
</feature>
<feature type="transmembrane region" description="Helical" evidence="2">
    <location>
        <begin position="125"/>
        <end position="145"/>
    </location>
</feature>
<feature type="transmembrane region" description="Helical" evidence="2">
    <location>
        <begin position="236"/>
        <end position="256"/>
    </location>
</feature>
<dbReference type="EMBL" id="VCHE01000012">
    <property type="protein sequence ID" value="KAB2578392.1"/>
    <property type="molecule type" value="Genomic_DNA"/>
</dbReference>
<name>A0A5N5DND0_9PEZI</name>
<feature type="transmembrane region" description="Helical" evidence="2">
    <location>
        <begin position="84"/>
        <end position="105"/>
    </location>
</feature>
<dbReference type="Proteomes" id="UP000325902">
    <property type="component" value="Unassembled WGS sequence"/>
</dbReference>
<dbReference type="PANTHER" id="PTHR38848">
    <property type="entry name" value="G-PROTEIN COUPLED RECEPTORS FAMILY 3 PROFILE DOMAIN-CONTAINING PROTEIN"/>
    <property type="match status" value="1"/>
</dbReference>
<evidence type="ECO:0000256" key="2">
    <source>
        <dbReference type="SAM" id="Phobius"/>
    </source>
</evidence>
<keyword evidence="2" id="KW-0472">Membrane</keyword>
<dbReference type="OrthoDB" id="3210850at2759"/>
<feature type="transmembrane region" description="Helical" evidence="2">
    <location>
        <begin position="50"/>
        <end position="72"/>
    </location>
</feature>
<keyword evidence="2" id="KW-0812">Transmembrane</keyword>
<feature type="region of interest" description="Disordered" evidence="1">
    <location>
        <begin position="297"/>
        <end position="319"/>
    </location>
</feature>
<keyword evidence="2" id="KW-1133">Transmembrane helix</keyword>
<feature type="transmembrane region" description="Helical" evidence="2">
    <location>
        <begin position="20"/>
        <end position="38"/>
    </location>
</feature>
<comment type="caution">
    <text evidence="3">The sequence shown here is derived from an EMBL/GenBank/DDBJ whole genome shotgun (WGS) entry which is preliminary data.</text>
</comment>
<protein>
    <recommendedName>
        <fullName evidence="5">Satratoxin biosynthesis SC1 cluster protein 4</fullName>
    </recommendedName>
</protein>
<evidence type="ECO:0000256" key="1">
    <source>
        <dbReference type="SAM" id="MobiDB-lite"/>
    </source>
</evidence>
<organism evidence="3 4">
    <name type="scientific">Lasiodiplodia theobromae</name>
    <dbReference type="NCBI Taxonomy" id="45133"/>
    <lineage>
        <taxon>Eukaryota</taxon>
        <taxon>Fungi</taxon>
        <taxon>Dikarya</taxon>
        <taxon>Ascomycota</taxon>
        <taxon>Pezizomycotina</taxon>
        <taxon>Dothideomycetes</taxon>
        <taxon>Dothideomycetes incertae sedis</taxon>
        <taxon>Botryosphaeriales</taxon>
        <taxon>Botryosphaeriaceae</taxon>
        <taxon>Lasiodiplodia</taxon>
    </lineage>
</organism>
<evidence type="ECO:0000313" key="4">
    <source>
        <dbReference type="Proteomes" id="UP000325902"/>
    </source>
</evidence>
<evidence type="ECO:0000313" key="3">
    <source>
        <dbReference type="EMBL" id="KAB2578392.1"/>
    </source>
</evidence>
<dbReference type="PANTHER" id="PTHR38848:SF3">
    <property type="entry name" value="G-PROTEIN COUPLED RECEPTORS FAMILY 3 PROFILE DOMAIN-CONTAINING PROTEIN"/>
    <property type="match status" value="1"/>
</dbReference>
<reference evidence="3 4" key="1">
    <citation type="journal article" date="2019" name="Sci. Rep.">
        <title>A multi-omics analysis of the grapevine pathogen Lasiodiplodia theobromae reveals that temperature affects the expression of virulence- and pathogenicity-related genes.</title>
        <authorList>
            <person name="Felix C."/>
            <person name="Meneses R."/>
            <person name="Goncalves M.F.M."/>
            <person name="Tilleman L."/>
            <person name="Duarte A.S."/>
            <person name="Jorrin-Novo J.V."/>
            <person name="Van de Peer Y."/>
            <person name="Deforce D."/>
            <person name="Van Nieuwerburgh F."/>
            <person name="Esteves A.C."/>
            <person name="Alves A."/>
        </authorList>
    </citation>
    <scope>NUCLEOTIDE SEQUENCE [LARGE SCALE GENOMIC DNA]</scope>
    <source>
        <strain evidence="3 4">LA-SOL3</strain>
    </source>
</reference>
<sequence length="412" mass="45833">MRNDPMGEGNVPMAGKLGCMFVSLVGLALISICTLRRVQGIKITTNLPPCFYMVVAIYSSSFVFIFTATIYRDAGIHGSEGRCAGSMLICLTFYTLSKVCIYIFLVERVYIVRGTTTPRNKDPLYLFNTIGMLLPCAAIYGFNVAKKFSYINDEGTCIVGIKKEALIPMMSFDVALNAYLTVMFLIRLRRLYYSSEDESKTLRNLGLRTVIGSILTLIVTVINISFLLALDGEPNWICFLSCNLDVLFAVCVIHWVTKLDGKMTKLSPYQRRMSIDPLTLKKRRPWFKVPYDNPHRTWPSNNNSLNDDKSSKNSSKSTEVVVTTAKQDQLFPEPPRFSPAKIIWKNADGGEQQQTRRNSIELDPITPSPPMAPPAPVADVDLEAQKCCRGDGGGGVDVVSLKGMLEDSKISP</sequence>
<proteinExistence type="predicted"/>
<accession>A0A5N5DND0</accession>
<evidence type="ECO:0008006" key="5">
    <source>
        <dbReference type="Google" id="ProtNLM"/>
    </source>
</evidence>
<gene>
    <name evidence="3" type="ORF">DBV05_g2935</name>
</gene>
<feature type="transmembrane region" description="Helical" evidence="2">
    <location>
        <begin position="207"/>
        <end position="230"/>
    </location>
</feature>
<dbReference type="AlphaFoldDB" id="A0A5N5DND0"/>